<evidence type="ECO:0000313" key="3">
    <source>
        <dbReference type="RefSeq" id="XP_028134822.1"/>
    </source>
</evidence>
<gene>
    <name evidence="3" type="primary">LOC114329800</name>
</gene>
<organism evidence="3">
    <name type="scientific">Diabrotica virgifera virgifera</name>
    <name type="common">western corn rootworm</name>
    <dbReference type="NCBI Taxonomy" id="50390"/>
    <lineage>
        <taxon>Eukaryota</taxon>
        <taxon>Metazoa</taxon>
        <taxon>Ecdysozoa</taxon>
        <taxon>Arthropoda</taxon>
        <taxon>Hexapoda</taxon>
        <taxon>Insecta</taxon>
        <taxon>Pterygota</taxon>
        <taxon>Neoptera</taxon>
        <taxon>Endopterygota</taxon>
        <taxon>Coleoptera</taxon>
        <taxon>Polyphaga</taxon>
        <taxon>Cucujiformia</taxon>
        <taxon>Chrysomeloidea</taxon>
        <taxon>Chrysomelidae</taxon>
        <taxon>Galerucinae</taxon>
        <taxon>Diabroticina</taxon>
        <taxon>Diabroticites</taxon>
        <taxon>Diabrotica</taxon>
    </lineage>
</organism>
<dbReference type="InterPro" id="IPR034595">
    <property type="entry name" value="NDUFAF8"/>
</dbReference>
<dbReference type="GO" id="GO:0032981">
    <property type="term" value="P:mitochondrial respiratory chain complex I assembly"/>
    <property type="evidence" value="ECO:0007669"/>
    <property type="project" value="InterPro"/>
</dbReference>
<reference evidence="3" key="1">
    <citation type="submission" date="2025-04" db="UniProtKB">
        <authorList>
            <consortium name="RefSeq"/>
        </authorList>
    </citation>
    <scope>IDENTIFICATION</scope>
    <source>
        <tissue evidence="3">Whole insect</tissue>
    </source>
</reference>
<evidence type="ECO:0000313" key="2">
    <source>
        <dbReference type="Proteomes" id="UP001652700"/>
    </source>
</evidence>
<sequence length="65" mass="7565">MESVKRAKERYRQYPLLLAKCRKEATSYATCVLKRDSVAMNDCKKEFVDFKTCLQKAATSLKTRI</sequence>
<dbReference type="RefSeq" id="XP_028134822.1">
    <property type="nucleotide sequence ID" value="XM_028279021.1"/>
</dbReference>
<dbReference type="RefSeq" id="XP_050518439.1">
    <property type="nucleotide sequence ID" value="XM_050662482.1"/>
</dbReference>
<dbReference type="OrthoDB" id="3821113at2759"/>
<dbReference type="KEGG" id="dvv:114329800"/>
<accession>A0A6P7FIM7</accession>
<dbReference type="AlphaFoldDB" id="A0A6P7FIM7"/>
<evidence type="ECO:0000313" key="1">
    <source>
        <dbReference type="EnsemblMetazoa" id="XP_050518439.1"/>
    </source>
</evidence>
<dbReference type="PANTHER" id="PTHR34561">
    <property type="entry name" value="NADH DEHYDROGENASE [UBIQUINONE] 1 ALPHA SUBCOMPLEX ASSEMBLY FACTOR 8"/>
    <property type="match status" value="1"/>
</dbReference>
<reference evidence="1" key="2">
    <citation type="submission" date="2025-05" db="UniProtKB">
        <authorList>
            <consortium name="EnsemblMetazoa"/>
        </authorList>
    </citation>
    <scope>IDENTIFICATION</scope>
</reference>
<dbReference type="GO" id="GO:0005739">
    <property type="term" value="C:mitochondrion"/>
    <property type="evidence" value="ECO:0007669"/>
    <property type="project" value="InterPro"/>
</dbReference>
<keyword evidence="2" id="KW-1185">Reference proteome</keyword>
<name>A0A6P7FIM7_DIAVI</name>
<protein>
    <submittedName>
        <fullName evidence="3">Uncharacterized protein LOC114329800</fullName>
    </submittedName>
</protein>
<dbReference type="EnsemblMetazoa" id="XM_050662482.1">
    <property type="protein sequence ID" value="XP_050518439.1"/>
    <property type="gene ID" value="LOC114329800"/>
</dbReference>
<dbReference type="FunCoup" id="A0A6P7FIM7">
    <property type="interactions" value="29"/>
</dbReference>
<dbReference type="PANTHER" id="PTHR34561:SF1">
    <property type="entry name" value="NADH DEHYDROGENASE [UBIQUINONE] 1 ALPHA SUBCOMPLEX ASSEMBLY FACTOR 8"/>
    <property type="match status" value="1"/>
</dbReference>
<dbReference type="GeneID" id="114329800"/>
<dbReference type="Proteomes" id="UP001652700">
    <property type="component" value="Unplaced"/>
</dbReference>
<dbReference type="InParanoid" id="A0A6P7FIM7"/>
<proteinExistence type="predicted"/>